<organism evidence="5 6">
    <name type="scientific">Oribacterium parvum ACB1</name>
    <dbReference type="NCBI Taxonomy" id="796943"/>
    <lineage>
        <taxon>Bacteria</taxon>
        <taxon>Bacillati</taxon>
        <taxon>Bacillota</taxon>
        <taxon>Clostridia</taxon>
        <taxon>Lachnospirales</taxon>
        <taxon>Lachnospiraceae</taxon>
        <taxon>Oribacterium</taxon>
    </lineage>
</organism>
<dbReference type="STRING" id="796943.HMPREF9625_01364"/>
<protein>
    <recommendedName>
        <fullName evidence="3">Signal peptidase I</fullName>
        <ecNumber evidence="3">3.4.21.89</ecNumber>
    </recommendedName>
</protein>
<name>G9WPT1_9FIRM</name>
<dbReference type="InterPro" id="IPR000223">
    <property type="entry name" value="Pept_S26A_signal_pept_1"/>
</dbReference>
<dbReference type="GO" id="GO:0006465">
    <property type="term" value="P:signal peptide processing"/>
    <property type="evidence" value="ECO:0007669"/>
    <property type="project" value="InterPro"/>
</dbReference>
<comment type="caution">
    <text evidence="5">The sequence shown here is derived from an EMBL/GenBank/DDBJ whole genome shotgun (WGS) entry which is preliminary data.</text>
</comment>
<dbReference type="PATRIC" id="fig|796943.3.peg.1817"/>
<reference evidence="5" key="2">
    <citation type="submission" date="2013-03" db="EMBL/GenBank/DDBJ databases">
        <title>The Genome Sequence of Oribacterium sp. ACB1.</title>
        <authorList>
            <consortium name="The Broad Institute Genomics Platform"/>
            <consortium name="The Broad Institute Genome Sequencing Center for Infectious Disease"/>
            <person name="Earl A."/>
            <person name="Ward D."/>
            <person name="Feldgarden M."/>
            <person name="Gevers D."/>
            <person name="Sizova M."/>
            <person name="Hazen A."/>
            <person name="Epstein S."/>
            <person name="Walker B."/>
            <person name="Young S."/>
            <person name="Zeng Q."/>
            <person name="Gargeya S."/>
            <person name="Fitzgerald M."/>
            <person name="Haas B."/>
            <person name="Abouelleil A."/>
            <person name="Allen A.W."/>
            <person name="Alvarado L."/>
            <person name="Arachchi H.M."/>
            <person name="Berlin A.M."/>
            <person name="Chapman S.B."/>
            <person name="Gainer-Dewar J."/>
            <person name="Goldberg J."/>
            <person name="Griggs A."/>
            <person name="Gujja S."/>
            <person name="Hansen M."/>
            <person name="Howarth C."/>
            <person name="Imamovic A."/>
            <person name="Ireland A."/>
            <person name="Larimer J."/>
            <person name="McCowan C."/>
            <person name="Murphy C."/>
            <person name="Pearson M."/>
            <person name="Poon T.W."/>
            <person name="Priest M."/>
            <person name="Roberts A."/>
            <person name="Saif S."/>
            <person name="Shea T."/>
            <person name="Sisk P."/>
            <person name="Sykes S."/>
            <person name="Wortman J."/>
            <person name="Nusbaum C."/>
            <person name="Birren B."/>
        </authorList>
    </citation>
    <scope>NUCLEOTIDE SEQUENCE [LARGE SCALE GENOMIC DNA]</scope>
    <source>
        <strain evidence="5">ACB1</strain>
    </source>
</reference>
<dbReference type="InterPro" id="IPR019533">
    <property type="entry name" value="Peptidase_S26"/>
</dbReference>
<dbReference type="Proteomes" id="UP000018461">
    <property type="component" value="Unassembled WGS sequence"/>
</dbReference>
<proteinExistence type="inferred from homology"/>
<accession>G9WPT1</accession>
<feature type="transmembrane region" description="Helical" evidence="3">
    <location>
        <begin position="33"/>
        <end position="54"/>
    </location>
</feature>
<dbReference type="GO" id="GO:0004252">
    <property type="term" value="F:serine-type endopeptidase activity"/>
    <property type="evidence" value="ECO:0007669"/>
    <property type="project" value="InterPro"/>
</dbReference>
<evidence type="ECO:0000313" key="6">
    <source>
        <dbReference type="Proteomes" id="UP000018461"/>
    </source>
</evidence>
<evidence type="ECO:0000256" key="1">
    <source>
        <dbReference type="ARBA" id="ARBA00004401"/>
    </source>
</evidence>
<keyword evidence="3" id="KW-1133">Transmembrane helix</keyword>
<dbReference type="InterPro" id="IPR036286">
    <property type="entry name" value="LexA/Signal_pep-like_sf"/>
</dbReference>
<keyword evidence="3" id="KW-0378">Hydrolase</keyword>
<dbReference type="SUPFAM" id="SSF51306">
    <property type="entry name" value="LexA/Signal peptidase"/>
    <property type="match status" value="1"/>
</dbReference>
<comment type="subcellular location">
    <subcellularLocation>
        <location evidence="1">Cell membrane</location>
        <topology evidence="1">Single-pass type II membrane protein</topology>
    </subcellularLocation>
    <subcellularLocation>
        <location evidence="3">Membrane</location>
        <topology evidence="3">Single-pass type II membrane protein</topology>
    </subcellularLocation>
</comment>
<dbReference type="PANTHER" id="PTHR43390">
    <property type="entry name" value="SIGNAL PEPTIDASE I"/>
    <property type="match status" value="1"/>
</dbReference>
<evidence type="ECO:0000256" key="3">
    <source>
        <dbReference type="RuleBase" id="RU362042"/>
    </source>
</evidence>
<dbReference type="HOGENOM" id="CLU_028723_5_2_9"/>
<keyword evidence="3" id="KW-0472">Membrane</keyword>
<keyword evidence="3" id="KW-0645">Protease</keyword>
<dbReference type="RefSeq" id="WP_009535210.1">
    <property type="nucleotide sequence ID" value="NZ_KE148312.1"/>
</dbReference>
<dbReference type="GO" id="GO:0009003">
    <property type="term" value="F:signal peptidase activity"/>
    <property type="evidence" value="ECO:0007669"/>
    <property type="project" value="UniProtKB-EC"/>
</dbReference>
<dbReference type="NCBIfam" id="TIGR02227">
    <property type="entry name" value="sigpep_I_bact"/>
    <property type="match status" value="1"/>
</dbReference>
<comment type="catalytic activity">
    <reaction evidence="3">
        <text>Cleavage of hydrophobic, N-terminal signal or leader sequences from secreted and periplasmic proteins.</text>
        <dbReference type="EC" id="3.4.21.89"/>
    </reaction>
</comment>
<dbReference type="AlphaFoldDB" id="G9WPT1"/>
<dbReference type="GO" id="GO:0005886">
    <property type="term" value="C:plasma membrane"/>
    <property type="evidence" value="ECO:0007669"/>
    <property type="project" value="UniProtKB-SubCell"/>
</dbReference>
<dbReference type="EC" id="3.4.21.89" evidence="3"/>
<gene>
    <name evidence="5" type="ORF">HMPREF9625_01364</name>
</gene>
<reference evidence="5" key="1">
    <citation type="submission" date="2011-08" db="EMBL/GenBank/DDBJ databases">
        <authorList>
            <consortium name="The Broad Institute Genome Sequencing Platform"/>
            <person name="Earl A."/>
            <person name="Ward D."/>
            <person name="Feldgarden M."/>
            <person name="Gevers D."/>
            <person name="Sizova M."/>
            <person name="Hazen A."/>
            <person name="Epstein S."/>
            <person name="Young S.K."/>
            <person name="Zeng Q."/>
            <person name="Gargeya S."/>
            <person name="Fitzgerald M."/>
            <person name="Haas B."/>
            <person name="Abouelleil A."/>
            <person name="Alvarado L."/>
            <person name="Arachchi H.M."/>
            <person name="Berlin A."/>
            <person name="Brown A."/>
            <person name="Chapman S.B."/>
            <person name="Chen Z."/>
            <person name="Dunbar C."/>
            <person name="Freedman E."/>
            <person name="Gearin G."/>
            <person name="Gellesch M."/>
            <person name="Goldberg J."/>
            <person name="Griggs A."/>
            <person name="Gujja S."/>
            <person name="Heiman D."/>
            <person name="Howarth C."/>
            <person name="Larson L."/>
            <person name="Lui A."/>
            <person name="MacDonald P.J.P."/>
            <person name="Montmayeur A."/>
            <person name="Murphy C."/>
            <person name="Neiman D."/>
            <person name="Pearson M."/>
            <person name="Priest M."/>
            <person name="Roberts A."/>
            <person name="Saif S."/>
            <person name="Shea T."/>
            <person name="Shenoy N."/>
            <person name="Sisk P."/>
            <person name="Stolte C."/>
            <person name="Sykes S."/>
            <person name="Wortman J."/>
            <person name="Nusbaum C."/>
            <person name="Birren B."/>
        </authorList>
    </citation>
    <scope>NUCLEOTIDE SEQUENCE</scope>
    <source>
        <strain evidence="5">ACB1</strain>
    </source>
</reference>
<keyword evidence="3" id="KW-0812">Transmembrane</keyword>
<evidence type="ECO:0000259" key="4">
    <source>
        <dbReference type="Pfam" id="PF10502"/>
    </source>
</evidence>
<dbReference type="PRINTS" id="PR00727">
    <property type="entry name" value="LEADERPTASE"/>
</dbReference>
<comment type="similarity">
    <text evidence="2 3">Belongs to the peptidase S26 family.</text>
</comment>
<feature type="domain" description="Peptidase S26" evidence="4">
    <location>
        <begin position="32"/>
        <end position="181"/>
    </location>
</feature>
<dbReference type="Pfam" id="PF10502">
    <property type="entry name" value="Peptidase_S26"/>
    <property type="match status" value="1"/>
</dbReference>
<keyword evidence="6" id="KW-1185">Reference proteome</keyword>
<sequence>MAKTRKERKALLPLDVIRKKRAFYRQMSDVRSFISHLILMAGLIYVMFFIIFGISPVKNDDMKPKLSAGDLMLYYRLEDKILPSDVLVYQKDGKQFVGRVIGQPGDVINIPDEGGLMINGNLQIEDGIFYDTRPYDTEAVRYPITLKDDEYFIMADMRSGAKDSRLFGAVNKKEIKGKVITILRRSSL</sequence>
<evidence type="ECO:0000256" key="2">
    <source>
        <dbReference type="ARBA" id="ARBA00009370"/>
    </source>
</evidence>
<dbReference type="Gene3D" id="2.10.109.10">
    <property type="entry name" value="Umud Fragment, subunit A"/>
    <property type="match status" value="1"/>
</dbReference>
<dbReference type="EMBL" id="AFZC02000001">
    <property type="protein sequence ID" value="EHL10364.1"/>
    <property type="molecule type" value="Genomic_DNA"/>
</dbReference>
<evidence type="ECO:0000313" key="5">
    <source>
        <dbReference type="EMBL" id="EHL10364.1"/>
    </source>
</evidence>
<dbReference type="PANTHER" id="PTHR43390:SF1">
    <property type="entry name" value="CHLOROPLAST PROCESSING PEPTIDASE"/>
    <property type="match status" value="1"/>
</dbReference>